<dbReference type="GO" id="GO:0016818">
    <property type="term" value="F:hydrolase activity, acting on acid anhydrides, in phosphorus-containing anhydrides"/>
    <property type="evidence" value="ECO:0007669"/>
    <property type="project" value="InterPro"/>
</dbReference>
<evidence type="ECO:0000256" key="2">
    <source>
        <dbReference type="ARBA" id="ARBA00008435"/>
    </source>
</evidence>
<dbReference type="GO" id="GO:0051536">
    <property type="term" value="F:iron-sulfur cluster binding"/>
    <property type="evidence" value="ECO:0007669"/>
    <property type="project" value="UniProtKB-KW"/>
</dbReference>
<evidence type="ECO:0000256" key="1">
    <source>
        <dbReference type="ARBA" id="ARBA00001966"/>
    </source>
</evidence>
<dbReference type="EMBL" id="CALLCH030000002">
    <property type="protein sequence ID" value="CAI4211683.1"/>
    <property type="molecule type" value="Genomic_DNA"/>
</dbReference>
<evidence type="ECO:0000256" key="6">
    <source>
        <dbReference type="ARBA" id="ARBA00022741"/>
    </source>
</evidence>
<comment type="caution">
    <text evidence="22">The sequence shown here is derived from an EMBL/GenBank/DDBJ whole genome shotgun (WGS) entry which is preliminary data.</text>
</comment>
<keyword evidence="5" id="KW-0479">Metal-binding</keyword>
<name>A0A9P1GVZ3_9PEZI</name>
<keyword evidence="9" id="KW-0067">ATP-binding</keyword>
<evidence type="ECO:0000256" key="5">
    <source>
        <dbReference type="ARBA" id="ARBA00022723"/>
    </source>
</evidence>
<evidence type="ECO:0000313" key="23">
    <source>
        <dbReference type="Proteomes" id="UP000838763"/>
    </source>
</evidence>
<dbReference type="InterPro" id="IPR045028">
    <property type="entry name" value="DinG/Rad3-like"/>
</dbReference>
<dbReference type="EC" id="5.6.2.3" evidence="15"/>
<comment type="cofactor">
    <cofactor evidence="1">
        <name>[4Fe-4S] cluster</name>
        <dbReference type="ChEBI" id="CHEBI:49883"/>
    </cofactor>
</comment>
<feature type="region of interest" description="Disordered" evidence="20">
    <location>
        <begin position="112"/>
        <end position="157"/>
    </location>
</feature>
<dbReference type="InterPro" id="IPR027417">
    <property type="entry name" value="P-loop_NTPase"/>
</dbReference>
<evidence type="ECO:0000256" key="20">
    <source>
        <dbReference type="SAM" id="MobiDB-lite"/>
    </source>
</evidence>
<dbReference type="GO" id="GO:0005634">
    <property type="term" value="C:nucleus"/>
    <property type="evidence" value="ECO:0007669"/>
    <property type="project" value="TreeGrafter"/>
</dbReference>
<evidence type="ECO:0000256" key="4">
    <source>
        <dbReference type="ARBA" id="ARBA00017386"/>
    </source>
</evidence>
<evidence type="ECO:0000256" key="14">
    <source>
        <dbReference type="ARBA" id="ARBA00029709"/>
    </source>
</evidence>
<evidence type="ECO:0000256" key="18">
    <source>
        <dbReference type="ARBA" id="ARBA00045702"/>
    </source>
</evidence>
<evidence type="ECO:0000256" key="8">
    <source>
        <dbReference type="ARBA" id="ARBA00022806"/>
    </source>
</evidence>
<gene>
    <name evidence="22" type="ORF">PPNO1_LOCUS1458</name>
</gene>
<dbReference type="GO" id="GO:0006139">
    <property type="term" value="P:nucleobase-containing compound metabolic process"/>
    <property type="evidence" value="ECO:0007669"/>
    <property type="project" value="InterPro"/>
</dbReference>
<evidence type="ECO:0000256" key="15">
    <source>
        <dbReference type="ARBA" id="ARBA00044969"/>
    </source>
</evidence>
<evidence type="ECO:0000256" key="12">
    <source>
        <dbReference type="ARBA" id="ARBA00023235"/>
    </source>
</evidence>
<feature type="domain" description="Helicase ATP-binding" evidence="21">
    <location>
        <begin position="15"/>
        <end position="417"/>
    </location>
</feature>
<dbReference type="SUPFAM" id="SSF52540">
    <property type="entry name" value="P-loop containing nucleoside triphosphate hydrolases"/>
    <property type="match status" value="1"/>
</dbReference>
<dbReference type="GO" id="GO:0034085">
    <property type="term" value="P:establishment of sister chromatid cohesion"/>
    <property type="evidence" value="ECO:0007669"/>
    <property type="project" value="TreeGrafter"/>
</dbReference>
<dbReference type="GO" id="GO:0005524">
    <property type="term" value="F:ATP binding"/>
    <property type="evidence" value="ECO:0007669"/>
    <property type="project" value="UniProtKB-KW"/>
</dbReference>
<evidence type="ECO:0000313" key="22">
    <source>
        <dbReference type="EMBL" id="CAI4211683.1"/>
    </source>
</evidence>
<evidence type="ECO:0000256" key="17">
    <source>
        <dbReference type="ARBA" id="ARBA00045008"/>
    </source>
</evidence>
<feature type="compositionally biased region" description="Polar residues" evidence="20">
    <location>
        <begin position="1"/>
        <end position="16"/>
    </location>
</feature>
<protein>
    <recommendedName>
        <fullName evidence="4">ATP-dependent DNA helicase CHL1</fullName>
        <ecNumber evidence="15">5.6.2.3</ecNumber>
    </recommendedName>
    <alternativeName>
        <fullName evidence="3">ATP-dependent DNA helicase chl1</fullName>
    </alternativeName>
    <alternativeName>
        <fullName evidence="14">Chromosome loss protein 1</fullName>
    </alternativeName>
    <alternativeName>
        <fullName evidence="16 17">DNA 5'-3' helicase CHL1</fullName>
    </alternativeName>
</protein>
<dbReference type="GO" id="GO:0043139">
    <property type="term" value="F:5'-3' DNA helicase activity"/>
    <property type="evidence" value="ECO:0007669"/>
    <property type="project" value="UniProtKB-EC"/>
</dbReference>
<keyword evidence="6" id="KW-0547">Nucleotide-binding</keyword>
<keyword evidence="10" id="KW-0408">Iron</keyword>
<feature type="region of interest" description="Disordered" evidence="20">
    <location>
        <begin position="221"/>
        <end position="242"/>
    </location>
</feature>
<feature type="compositionally biased region" description="Low complexity" evidence="20">
    <location>
        <begin position="221"/>
        <end position="237"/>
    </location>
</feature>
<dbReference type="GO" id="GO:0003677">
    <property type="term" value="F:DNA binding"/>
    <property type="evidence" value="ECO:0007669"/>
    <property type="project" value="InterPro"/>
</dbReference>
<feature type="region of interest" description="Disordered" evidence="20">
    <location>
        <begin position="1"/>
        <end position="20"/>
    </location>
</feature>
<evidence type="ECO:0000256" key="16">
    <source>
        <dbReference type="ARBA" id="ARBA00044998"/>
    </source>
</evidence>
<dbReference type="PROSITE" id="PS51193">
    <property type="entry name" value="HELICASE_ATP_BIND_2"/>
    <property type="match status" value="1"/>
</dbReference>
<reference evidence="22" key="1">
    <citation type="submission" date="2022-11" db="EMBL/GenBank/DDBJ databases">
        <authorList>
            <person name="Scott C."/>
            <person name="Bruce N."/>
        </authorList>
    </citation>
    <scope>NUCLEOTIDE SEQUENCE</scope>
</reference>
<comment type="catalytic activity">
    <reaction evidence="19">
        <text>ATP + H2O = ADP + phosphate + H(+)</text>
        <dbReference type="Rhea" id="RHEA:13065"/>
        <dbReference type="ChEBI" id="CHEBI:15377"/>
        <dbReference type="ChEBI" id="CHEBI:15378"/>
        <dbReference type="ChEBI" id="CHEBI:30616"/>
        <dbReference type="ChEBI" id="CHEBI:43474"/>
        <dbReference type="ChEBI" id="CHEBI:456216"/>
        <dbReference type="EC" id="5.6.2.3"/>
    </reaction>
</comment>
<dbReference type="Gene3D" id="3.40.50.300">
    <property type="entry name" value="P-loop containing nucleotide triphosphate hydrolases"/>
    <property type="match status" value="3"/>
</dbReference>
<dbReference type="AlphaFoldDB" id="A0A9P1GVZ3"/>
<feature type="compositionally biased region" description="Basic and acidic residues" evidence="20">
    <location>
        <begin position="112"/>
        <end position="133"/>
    </location>
</feature>
<evidence type="ECO:0000256" key="3">
    <source>
        <dbReference type="ARBA" id="ARBA00016387"/>
    </source>
</evidence>
<dbReference type="InterPro" id="IPR010614">
    <property type="entry name" value="RAD3-like_helicase_DEAD"/>
</dbReference>
<accession>A0A9P1GVZ3</accession>
<dbReference type="PANTHER" id="PTHR11472:SF41">
    <property type="entry name" value="ATP-DEPENDENT DNA HELICASE DDX11-RELATED"/>
    <property type="match status" value="1"/>
</dbReference>
<keyword evidence="7" id="KW-0378">Hydrolase</keyword>
<keyword evidence="12" id="KW-0413">Isomerase</keyword>
<evidence type="ECO:0000256" key="13">
    <source>
        <dbReference type="ARBA" id="ARBA00023306"/>
    </source>
</evidence>
<keyword evidence="13" id="KW-0131">Cell cycle</keyword>
<dbReference type="PANTHER" id="PTHR11472">
    <property type="entry name" value="DNA REPAIR DEAD HELICASE RAD3/XP-D SUBFAMILY MEMBER"/>
    <property type="match status" value="1"/>
</dbReference>
<keyword evidence="11" id="KW-0411">Iron-sulfur</keyword>
<keyword evidence="23" id="KW-1185">Reference proteome</keyword>
<dbReference type="InterPro" id="IPR006555">
    <property type="entry name" value="ATP-dep_Helicase_C"/>
</dbReference>
<keyword evidence="8" id="KW-0347">Helicase</keyword>
<organism evidence="22 23">
    <name type="scientific">Parascedosporium putredinis</name>
    <dbReference type="NCBI Taxonomy" id="1442378"/>
    <lineage>
        <taxon>Eukaryota</taxon>
        <taxon>Fungi</taxon>
        <taxon>Dikarya</taxon>
        <taxon>Ascomycota</taxon>
        <taxon>Pezizomycotina</taxon>
        <taxon>Sordariomycetes</taxon>
        <taxon>Hypocreomycetidae</taxon>
        <taxon>Microascales</taxon>
        <taxon>Microascaceae</taxon>
        <taxon>Parascedosporium</taxon>
    </lineage>
</organism>
<evidence type="ECO:0000259" key="21">
    <source>
        <dbReference type="PROSITE" id="PS51193"/>
    </source>
</evidence>
<dbReference type="Pfam" id="PF13307">
    <property type="entry name" value="Helicase_C_2"/>
    <property type="match status" value="1"/>
</dbReference>
<evidence type="ECO:0000256" key="19">
    <source>
        <dbReference type="ARBA" id="ARBA00048954"/>
    </source>
</evidence>
<dbReference type="SMART" id="SM00488">
    <property type="entry name" value="DEXDc2"/>
    <property type="match status" value="1"/>
</dbReference>
<dbReference type="OrthoDB" id="267079at2759"/>
<evidence type="ECO:0000256" key="7">
    <source>
        <dbReference type="ARBA" id="ARBA00022801"/>
    </source>
</evidence>
<sequence length="584" mass="64605">MAQIPSNAPTSPQDNSVDFHHPYTPYDVQLQFMKAVYEVLQAGHGQIGILESPTGTGKSLSLICSSLTWLRSFKASSHEETLKKIGLEYADEPEWLVEQLLKRKSEELTRQWEEREERLEKIRQKEKAMEARRSAKRRRVEEETTASSASREPIDEDAEWLLDDWEGGATAGNDPLSGLSAQTRETLARMGLGGPRKADDSEDKLEDEVKLSQFISELRRPSFPSSYSKAPSSPGKSDSTQKEPVKLIPLASRQQLCINPSVSKLGSLSAINDRCAELQQSKSKEKRCTFMPKDETLSQTHQFRDTALATLPDIEDLYGLGKSLAAEQGIVDSNTLLRHKAIDQINMYKLVQYIQESKLAYKIESYVSHVEDEAQAEGSSKATGGRIFFQKTDSTPRDIQLSYLLLSPTHAFSSIATSARAVILAGGTMAPFDDYTTHLFPYLPAEKITTLSCGHVIPKENLSVWTLGRARAGDASSTFEFSFQRRGDKGMINDLGVAILNITFRESKGGSSDEILEAYSNAILSPSPNTKTKGALLLSVAKNASRAFYENSCMRAVNQSIGRAIRHPKCNGSFHGSRHIEGGT</sequence>
<comment type="function">
    <text evidence="18">ATP-dependent DNA helicase important for chromosome transmission and normal cell cycle progression in G(2)/M. May have a role in changing DNA topology to allow the loading of proteins involved in maintaining sister chromatid cohesion in the vicinity of the centromeres. Has a specific role in chromosome segregation during meiosis II.</text>
</comment>
<dbReference type="InterPro" id="IPR014013">
    <property type="entry name" value="Helic_SF1/SF2_ATP-bd_DinG/Rad3"/>
</dbReference>
<dbReference type="GO" id="GO:0046872">
    <property type="term" value="F:metal ion binding"/>
    <property type="evidence" value="ECO:0007669"/>
    <property type="project" value="UniProtKB-KW"/>
</dbReference>
<evidence type="ECO:0000256" key="11">
    <source>
        <dbReference type="ARBA" id="ARBA00023014"/>
    </source>
</evidence>
<evidence type="ECO:0000256" key="10">
    <source>
        <dbReference type="ARBA" id="ARBA00023004"/>
    </source>
</evidence>
<dbReference type="Pfam" id="PF06733">
    <property type="entry name" value="DEAD_2"/>
    <property type="match status" value="1"/>
</dbReference>
<evidence type="ECO:0000256" key="9">
    <source>
        <dbReference type="ARBA" id="ARBA00022840"/>
    </source>
</evidence>
<dbReference type="InterPro" id="IPR006554">
    <property type="entry name" value="Helicase-like_DEXD_c2"/>
</dbReference>
<comment type="similarity">
    <text evidence="2">Belongs to the DEAD box helicase family. DEAH subfamily. DDX11/CHL1 sub-subfamily.</text>
</comment>
<proteinExistence type="inferred from homology"/>
<dbReference type="Proteomes" id="UP000838763">
    <property type="component" value="Unassembled WGS sequence"/>
</dbReference>